<evidence type="ECO:0000313" key="2">
    <source>
        <dbReference type="EMBL" id="ACQ54999.1"/>
    </source>
</evidence>
<keyword evidence="2" id="KW-0449">Lipoprotein</keyword>
<dbReference type="PROSITE" id="PS51257">
    <property type="entry name" value="PROKAR_LIPOPROTEIN"/>
    <property type="match status" value="1"/>
</dbReference>
<accession>A0A3F3A390</accession>
<reference evidence="2 3" key="1">
    <citation type="journal article" date="2007" name="PLoS ONE">
        <title>Analysis of the neurotoxin complex genes in Clostridium botulinum A1-A4 and B1 strains: BoNT/A3, /Ba4 and /B1 clusters are located within plasmids.</title>
        <authorList>
            <person name="Smith T.J."/>
            <person name="Hill K.K."/>
            <person name="Foley B.T."/>
            <person name="Detter J.C."/>
            <person name="Munk A.C."/>
            <person name="Bruce D.C."/>
            <person name="Doggett N.A."/>
            <person name="Smith L.A."/>
            <person name="Marks J.D."/>
            <person name="Xie G."/>
            <person name="Brettin T.S."/>
        </authorList>
    </citation>
    <scope>NUCLEOTIDE SEQUENCE [LARGE SCALE GENOMIC DNA]</scope>
    <source>
        <strain evidence="3">657 / Type Ba4</strain>
    </source>
</reference>
<dbReference type="KEGG" id="cbi:CLJ_B2097"/>
<dbReference type="Proteomes" id="UP000002333">
    <property type="component" value="Chromosome"/>
</dbReference>
<protein>
    <submittedName>
        <fullName evidence="2">Lipoprotein</fullName>
    </submittedName>
</protein>
<name>A0A3F3A390_CLOB6</name>
<evidence type="ECO:0000313" key="3">
    <source>
        <dbReference type="Proteomes" id="UP000002333"/>
    </source>
</evidence>
<evidence type="ECO:0000256" key="1">
    <source>
        <dbReference type="SAM" id="SignalP"/>
    </source>
</evidence>
<proteinExistence type="predicted"/>
<feature type="signal peptide" evidence="1">
    <location>
        <begin position="1"/>
        <end position="27"/>
    </location>
</feature>
<reference evidence="3" key="2">
    <citation type="submission" date="2008-05" db="EMBL/GenBank/DDBJ databases">
        <title>Genome sequence of Clostridium botulinum Ba4 strain 657.</title>
        <authorList>
            <person name="Shrivastava S."/>
            <person name="Brown J.L."/>
            <person name="Bruce D."/>
            <person name="Detter C."/>
            <person name="Munk C."/>
            <person name="Smith L.A."/>
            <person name="Smith T.J."/>
            <person name="Sutton G."/>
            <person name="Brettin T.S."/>
        </authorList>
    </citation>
    <scope>NUCLEOTIDE SEQUENCE [LARGE SCALE GENOMIC DNA]</scope>
    <source>
        <strain evidence="3">657 / Type Ba4</strain>
    </source>
</reference>
<dbReference type="EMBL" id="CP001083">
    <property type="protein sequence ID" value="ACQ54999.1"/>
    <property type="molecule type" value="Genomic_DNA"/>
</dbReference>
<gene>
    <name evidence="2" type="ordered locus">CLJ_B2097</name>
</gene>
<keyword evidence="1" id="KW-0732">Signal</keyword>
<sequence>MKLKNLFISGLSVLSITTMLMTSTVSAACSHDWTLTGHKEDTQNISHSIKVSVPGGYRYETCTAYKITASEGYKCKKCGQTKHITSSPVESHLHPSCNR</sequence>
<organism evidence="2 3">
    <name type="scientific">Clostridium botulinum (strain 657 / Type Ba4)</name>
    <dbReference type="NCBI Taxonomy" id="515621"/>
    <lineage>
        <taxon>Bacteria</taxon>
        <taxon>Bacillati</taxon>
        <taxon>Bacillota</taxon>
        <taxon>Clostridia</taxon>
        <taxon>Eubacteriales</taxon>
        <taxon>Clostridiaceae</taxon>
        <taxon>Clostridium</taxon>
    </lineage>
</organism>
<feature type="chain" id="PRO_5017552154" evidence="1">
    <location>
        <begin position="28"/>
        <end position="99"/>
    </location>
</feature>
<dbReference type="AlphaFoldDB" id="A0A3F3A390"/>